<organism evidence="1 2">
    <name type="scientific">Fusobacterium nucleatum subsp. polymorphum</name>
    <name type="common">Fusobacterium polymorphum</name>
    <dbReference type="NCBI Taxonomy" id="76857"/>
    <lineage>
        <taxon>Bacteria</taxon>
        <taxon>Fusobacteriati</taxon>
        <taxon>Fusobacteriota</taxon>
        <taxon>Fusobacteriia</taxon>
        <taxon>Fusobacteriales</taxon>
        <taxon>Fusobacteriaceae</taxon>
        <taxon>Fusobacterium</taxon>
    </lineage>
</organism>
<dbReference type="Proteomes" id="UP000221504">
    <property type="component" value="Unassembled WGS sequence"/>
</dbReference>
<evidence type="ECO:0000313" key="2">
    <source>
        <dbReference type="Proteomes" id="UP000221504"/>
    </source>
</evidence>
<reference evidence="1 2" key="1">
    <citation type="submission" date="2017-06" db="EMBL/GenBank/DDBJ databases">
        <title>Draft genome sequence of Fusobacterium nucleatum subsp. polymorphum KCOM 1267 (=ChDC F290).</title>
        <authorList>
            <person name="Kook J.-K."/>
            <person name="Park S.-N."/>
            <person name="Lim Y.K."/>
            <person name="Roh H."/>
        </authorList>
    </citation>
    <scope>NUCLEOTIDE SEQUENCE [LARGE SCALE GENOMIC DNA]</scope>
    <source>
        <strain evidence="2">KCOM 1267(ChDC F290)</strain>
    </source>
</reference>
<comment type="caution">
    <text evidence="1">The sequence shown here is derived from an EMBL/GenBank/DDBJ whole genome shotgun (WGS) entry which is preliminary data.</text>
</comment>
<accession>A0A2C6BK91</accession>
<dbReference type="EMBL" id="NIRM01000003">
    <property type="protein sequence ID" value="PHI04544.1"/>
    <property type="molecule type" value="Genomic_DNA"/>
</dbReference>
<sequence length="38" mass="4165">MHENFSKHIGKLVCRHGAKPCNKETELLGTLKAGITTT</sequence>
<evidence type="ECO:0000313" key="1">
    <source>
        <dbReference type="EMBL" id="PHI04544.1"/>
    </source>
</evidence>
<proteinExistence type="predicted"/>
<dbReference type="AlphaFoldDB" id="A0A2C6BK91"/>
<name>A0A2C6BK91_FUSNP</name>
<gene>
    <name evidence="1" type="ORF">CBG52_10890</name>
</gene>
<protein>
    <submittedName>
        <fullName evidence="1">MarR family transcriptional regulator</fullName>
    </submittedName>
</protein>